<dbReference type="Proteomes" id="UP000823891">
    <property type="component" value="Unassembled WGS sequence"/>
</dbReference>
<reference evidence="1" key="2">
    <citation type="submission" date="2021-04" db="EMBL/GenBank/DDBJ databases">
        <authorList>
            <person name="Gilroy R."/>
        </authorList>
    </citation>
    <scope>NUCLEOTIDE SEQUENCE</scope>
    <source>
        <strain evidence="1">USAMLcec2-132</strain>
    </source>
</reference>
<organism evidence="1 2">
    <name type="scientific">Candidatus Eisenbergiella merdavium</name>
    <dbReference type="NCBI Taxonomy" id="2838551"/>
    <lineage>
        <taxon>Bacteria</taxon>
        <taxon>Bacillati</taxon>
        <taxon>Bacillota</taxon>
        <taxon>Clostridia</taxon>
        <taxon>Lachnospirales</taxon>
        <taxon>Lachnospiraceae</taxon>
        <taxon>Eisenbergiella</taxon>
    </lineage>
</organism>
<name>A0A9D2SQ15_9FIRM</name>
<gene>
    <name evidence="1" type="ORF">H9761_05575</name>
</gene>
<comment type="caution">
    <text evidence="1">The sequence shown here is derived from an EMBL/GenBank/DDBJ whole genome shotgun (WGS) entry which is preliminary data.</text>
</comment>
<dbReference type="EMBL" id="DWWS01000021">
    <property type="protein sequence ID" value="HJC23160.1"/>
    <property type="molecule type" value="Genomic_DNA"/>
</dbReference>
<evidence type="ECO:0000313" key="2">
    <source>
        <dbReference type="Proteomes" id="UP000823891"/>
    </source>
</evidence>
<reference evidence="1" key="1">
    <citation type="journal article" date="2021" name="PeerJ">
        <title>Extensive microbial diversity within the chicken gut microbiome revealed by metagenomics and culture.</title>
        <authorList>
            <person name="Gilroy R."/>
            <person name="Ravi A."/>
            <person name="Getino M."/>
            <person name="Pursley I."/>
            <person name="Horton D.L."/>
            <person name="Alikhan N.F."/>
            <person name="Baker D."/>
            <person name="Gharbi K."/>
            <person name="Hall N."/>
            <person name="Watson M."/>
            <person name="Adriaenssens E.M."/>
            <person name="Foster-Nyarko E."/>
            <person name="Jarju S."/>
            <person name="Secka A."/>
            <person name="Antonio M."/>
            <person name="Oren A."/>
            <person name="Chaudhuri R.R."/>
            <person name="La Ragione R."/>
            <person name="Hildebrand F."/>
            <person name="Pallen M.J."/>
        </authorList>
    </citation>
    <scope>NUCLEOTIDE SEQUENCE</scope>
    <source>
        <strain evidence="1">USAMLcec2-132</strain>
    </source>
</reference>
<sequence>MKNCHRIIFLIISLCILSGLNGCVKHGNTAFAKKAGLSGVKEQAAAEFSMAGVKDDLIVHVPTREEVEEKRKEVLAGMTEEDAERLTEAIKVENLAWEHAFMWNNLEKKLSDPESLSWNLIDKTGWIQIGWGYDPEVYQEKKTDEMTMDEFLEMYGTPVMTENYKDADAFCRKMEELKSTVSNEALRRDFDQLISNMQSARETHDAAYIRNVYEILHDMDYYLLRYGPTEMGSYVSDLSLVCTYYGVLEVYQNPRGE</sequence>
<dbReference type="AlphaFoldDB" id="A0A9D2SQ15"/>
<protein>
    <submittedName>
        <fullName evidence="1">Uncharacterized protein</fullName>
    </submittedName>
</protein>
<proteinExistence type="predicted"/>
<accession>A0A9D2SQ15</accession>
<evidence type="ECO:0000313" key="1">
    <source>
        <dbReference type="EMBL" id="HJC23160.1"/>
    </source>
</evidence>